<proteinExistence type="predicted"/>
<evidence type="ECO:0000313" key="1">
    <source>
        <dbReference type="EMBL" id="GAA0604452.1"/>
    </source>
</evidence>
<protein>
    <submittedName>
        <fullName evidence="1">Uncharacterized protein</fullName>
    </submittedName>
</protein>
<comment type="caution">
    <text evidence="1">The sequence shown here is derived from an EMBL/GenBank/DDBJ whole genome shotgun (WGS) entry which is preliminary data.</text>
</comment>
<organism evidence="1 2">
    <name type="scientific">Sporichthya brevicatena</name>
    <dbReference type="NCBI Taxonomy" id="171442"/>
    <lineage>
        <taxon>Bacteria</taxon>
        <taxon>Bacillati</taxon>
        <taxon>Actinomycetota</taxon>
        <taxon>Actinomycetes</taxon>
        <taxon>Sporichthyales</taxon>
        <taxon>Sporichthyaceae</taxon>
        <taxon>Sporichthya</taxon>
    </lineage>
</organism>
<keyword evidence="2" id="KW-1185">Reference proteome</keyword>
<reference evidence="2" key="1">
    <citation type="journal article" date="2019" name="Int. J. Syst. Evol. Microbiol.">
        <title>The Global Catalogue of Microorganisms (GCM) 10K type strain sequencing project: providing services to taxonomists for standard genome sequencing and annotation.</title>
        <authorList>
            <consortium name="The Broad Institute Genomics Platform"/>
            <consortium name="The Broad Institute Genome Sequencing Center for Infectious Disease"/>
            <person name="Wu L."/>
            <person name="Ma J."/>
        </authorList>
    </citation>
    <scope>NUCLEOTIDE SEQUENCE [LARGE SCALE GENOMIC DNA]</scope>
    <source>
        <strain evidence="2">JCM 10671</strain>
    </source>
</reference>
<dbReference type="Proteomes" id="UP001500957">
    <property type="component" value="Unassembled WGS sequence"/>
</dbReference>
<sequence length="101" mass="10489">MTSAAAQARTRARAGELWLGPATVTYSSYGQVTGSTAHLPGGVCKVRGENPDSTGLFEGWGRIENTPNAIEQLISGNPVMATDGSGLMAVRFCQSCKTVLG</sequence>
<dbReference type="EMBL" id="BAAAHE010000004">
    <property type="protein sequence ID" value="GAA0604452.1"/>
    <property type="molecule type" value="Genomic_DNA"/>
</dbReference>
<name>A0ABP3R7M0_9ACTN</name>
<accession>A0ABP3R7M0</accession>
<gene>
    <name evidence="1" type="ORF">GCM10009547_02770</name>
</gene>
<evidence type="ECO:0000313" key="2">
    <source>
        <dbReference type="Proteomes" id="UP001500957"/>
    </source>
</evidence>